<feature type="domain" description="DUF6570" evidence="1">
    <location>
        <begin position="28"/>
        <end position="158"/>
    </location>
</feature>
<feature type="non-terminal residue" evidence="2">
    <location>
        <position position="176"/>
    </location>
</feature>
<keyword evidence="3" id="KW-1185">Reference proteome</keyword>
<dbReference type="EMBL" id="KV428153">
    <property type="protein sequence ID" value="KZT35093.1"/>
    <property type="molecule type" value="Genomic_DNA"/>
</dbReference>
<protein>
    <recommendedName>
        <fullName evidence="1">DUF6570 domain-containing protein</fullName>
    </recommendedName>
</protein>
<gene>
    <name evidence="2" type="ORF">SISSUDRAFT_990986</name>
</gene>
<dbReference type="InterPro" id="IPR046700">
    <property type="entry name" value="DUF6570"/>
</dbReference>
<accession>A0A166A946</accession>
<dbReference type="Proteomes" id="UP000076798">
    <property type="component" value="Unassembled WGS sequence"/>
</dbReference>
<name>A0A166A946_9AGAM</name>
<dbReference type="STRING" id="1314776.A0A166A946"/>
<evidence type="ECO:0000259" key="1">
    <source>
        <dbReference type="Pfam" id="PF20209"/>
    </source>
</evidence>
<dbReference type="Pfam" id="PF20209">
    <property type="entry name" value="DUF6570"/>
    <property type="match status" value="1"/>
</dbReference>
<evidence type="ECO:0000313" key="2">
    <source>
        <dbReference type="EMBL" id="KZT35093.1"/>
    </source>
</evidence>
<proteinExistence type="predicted"/>
<reference evidence="2 3" key="1">
    <citation type="journal article" date="2016" name="Mol. Biol. Evol.">
        <title>Comparative Genomics of Early-Diverging Mushroom-Forming Fungi Provides Insights into the Origins of Lignocellulose Decay Capabilities.</title>
        <authorList>
            <person name="Nagy L.G."/>
            <person name="Riley R."/>
            <person name="Tritt A."/>
            <person name="Adam C."/>
            <person name="Daum C."/>
            <person name="Floudas D."/>
            <person name="Sun H."/>
            <person name="Yadav J.S."/>
            <person name="Pangilinan J."/>
            <person name="Larsson K.H."/>
            <person name="Matsuura K."/>
            <person name="Barry K."/>
            <person name="Labutti K."/>
            <person name="Kuo R."/>
            <person name="Ohm R.A."/>
            <person name="Bhattacharya S.S."/>
            <person name="Shirouzu T."/>
            <person name="Yoshinaga Y."/>
            <person name="Martin F.M."/>
            <person name="Grigoriev I.V."/>
            <person name="Hibbett D.S."/>
        </authorList>
    </citation>
    <scope>NUCLEOTIDE SEQUENCE [LARGE SCALE GENOMIC DNA]</scope>
    <source>
        <strain evidence="2 3">HHB10207 ss-3</strain>
    </source>
</reference>
<organism evidence="2 3">
    <name type="scientific">Sistotremastrum suecicum HHB10207 ss-3</name>
    <dbReference type="NCBI Taxonomy" id="1314776"/>
    <lineage>
        <taxon>Eukaryota</taxon>
        <taxon>Fungi</taxon>
        <taxon>Dikarya</taxon>
        <taxon>Basidiomycota</taxon>
        <taxon>Agaricomycotina</taxon>
        <taxon>Agaricomycetes</taxon>
        <taxon>Sistotremastrales</taxon>
        <taxon>Sistotremastraceae</taxon>
        <taxon>Sistotremastrum</taxon>
    </lineage>
</organism>
<sequence>MLARRGIRSVNDDCVVQLCNDCRSSLSKNKIPRYSLRNGLYRGSLPEQLQDLTWVEEMCCAIYRTTAHVTRLFQDGVKVHGNTCAHDTNVISTVEVLPRTPADVLGHLTVVFVGAGVVQPHVLKNMFQVRKEKVWQTLMWLKEHNAVYRNLVFSREHMELYNSPDELLPGIDEAII</sequence>
<dbReference type="OrthoDB" id="3257061at2759"/>
<evidence type="ECO:0000313" key="3">
    <source>
        <dbReference type="Proteomes" id="UP000076798"/>
    </source>
</evidence>
<dbReference type="AlphaFoldDB" id="A0A166A946"/>